<dbReference type="SUPFAM" id="SSF46785">
    <property type="entry name" value="Winged helix' DNA-binding domain"/>
    <property type="match status" value="1"/>
</dbReference>
<keyword evidence="2" id="KW-1185">Reference proteome</keyword>
<organism evidence="1 2">
    <name type="scientific">Antricoccus suffuscus</name>
    <dbReference type="NCBI Taxonomy" id="1629062"/>
    <lineage>
        <taxon>Bacteria</taxon>
        <taxon>Bacillati</taxon>
        <taxon>Actinomycetota</taxon>
        <taxon>Actinomycetes</taxon>
        <taxon>Geodermatophilales</taxon>
        <taxon>Antricoccaceae</taxon>
        <taxon>Antricoccus</taxon>
    </lineage>
</organism>
<dbReference type="InterPro" id="IPR011991">
    <property type="entry name" value="ArsR-like_HTH"/>
</dbReference>
<evidence type="ECO:0000313" key="1">
    <source>
        <dbReference type="EMBL" id="PRZ42595.1"/>
    </source>
</evidence>
<dbReference type="CDD" id="cd00090">
    <property type="entry name" value="HTH_ARSR"/>
    <property type="match status" value="1"/>
</dbReference>
<accession>A0A2T1A1W6</accession>
<dbReference type="EMBL" id="PVUE01000005">
    <property type="protein sequence ID" value="PRZ42595.1"/>
    <property type="molecule type" value="Genomic_DNA"/>
</dbReference>
<reference evidence="1 2" key="1">
    <citation type="submission" date="2018-03" db="EMBL/GenBank/DDBJ databases">
        <title>Genomic Encyclopedia of Archaeal and Bacterial Type Strains, Phase II (KMG-II): from individual species to whole genera.</title>
        <authorList>
            <person name="Goeker M."/>
        </authorList>
    </citation>
    <scope>NUCLEOTIDE SEQUENCE [LARGE SCALE GENOMIC DNA]</scope>
    <source>
        <strain evidence="1 2">DSM 100065</strain>
    </source>
</reference>
<dbReference type="AlphaFoldDB" id="A0A2T1A1W6"/>
<proteinExistence type="predicted"/>
<dbReference type="InterPro" id="IPR036390">
    <property type="entry name" value="WH_DNA-bd_sf"/>
</dbReference>
<comment type="caution">
    <text evidence="1">The sequence shown here is derived from an EMBL/GenBank/DDBJ whole genome shotgun (WGS) entry which is preliminary data.</text>
</comment>
<name>A0A2T1A1W6_9ACTN</name>
<evidence type="ECO:0000313" key="2">
    <source>
        <dbReference type="Proteomes" id="UP000237752"/>
    </source>
</evidence>
<dbReference type="Pfam" id="PF12840">
    <property type="entry name" value="HTH_20"/>
    <property type="match status" value="1"/>
</dbReference>
<dbReference type="Proteomes" id="UP000237752">
    <property type="component" value="Unassembled WGS sequence"/>
</dbReference>
<sequence length="252" mass="27832">MRLVPKMAEHRDAPSDDLTVVSALAERTRRAVYEFVSASDGWVGRDQVAEGVSVERATAAHHLDRLEDAGLLEIDFRRLSNKTGPGAGRPAKLYRRSARQVDVSLPPRDYELAAQLLAGAIQTAQDSETREDPASAVERTARAEGERIAGVMQTRLADVRRHDSGERLAVALEVLADHGYEPRRTDADTVVLRNCPFHNLAQRHTQLVCTMNLQLLDSAVERFGGTGFCACFEPSADQCCVKLRRDVPEMVD</sequence>
<dbReference type="InterPro" id="IPR036388">
    <property type="entry name" value="WH-like_DNA-bd_sf"/>
</dbReference>
<dbReference type="Gene3D" id="1.10.10.10">
    <property type="entry name" value="Winged helix-like DNA-binding domain superfamily/Winged helix DNA-binding domain"/>
    <property type="match status" value="1"/>
</dbReference>
<gene>
    <name evidence="1" type="ORF">CLV47_105217</name>
</gene>
<protein>
    <submittedName>
        <fullName evidence="1">Putative ArsR family transcriptional regulator</fullName>
    </submittedName>
</protein>